<feature type="chain" id="PRO_5021901054" description="DUF306 domain-containing protein" evidence="2">
    <location>
        <begin position="22"/>
        <end position="159"/>
    </location>
</feature>
<accession>A0A512BRR6</accession>
<dbReference type="PANTHER" id="PTHR35535">
    <property type="entry name" value="HEAT SHOCK PROTEIN HSLJ"/>
    <property type="match status" value="1"/>
</dbReference>
<dbReference type="OrthoDB" id="8161670at2"/>
<protein>
    <recommendedName>
        <fullName evidence="3">DUF306 domain-containing protein</fullName>
    </recommendedName>
</protein>
<dbReference type="PANTHER" id="PTHR35535:SF1">
    <property type="entry name" value="HEAT SHOCK PROTEIN HSLJ"/>
    <property type="match status" value="1"/>
</dbReference>
<keyword evidence="2" id="KW-0732">Signal</keyword>
<dbReference type="Gene3D" id="2.40.128.270">
    <property type="match status" value="1"/>
</dbReference>
<dbReference type="InterPro" id="IPR053147">
    <property type="entry name" value="Hsp_HslJ-like"/>
</dbReference>
<dbReference type="Pfam" id="PF03724">
    <property type="entry name" value="META"/>
    <property type="match status" value="1"/>
</dbReference>
<dbReference type="EMBL" id="BJYU01000025">
    <property type="protein sequence ID" value="GEO14594.1"/>
    <property type="molecule type" value="Genomic_DNA"/>
</dbReference>
<dbReference type="AlphaFoldDB" id="A0A512BRR6"/>
<evidence type="ECO:0000256" key="2">
    <source>
        <dbReference type="SAM" id="SignalP"/>
    </source>
</evidence>
<evidence type="ECO:0000313" key="5">
    <source>
        <dbReference type="Proteomes" id="UP000321085"/>
    </source>
</evidence>
<feature type="domain" description="DUF306" evidence="3">
    <location>
        <begin position="55"/>
        <end position="154"/>
    </location>
</feature>
<reference evidence="4 5" key="1">
    <citation type="submission" date="2019-07" db="EMBL/GenBank/DDBJ databases">
        <title>Whole genome shotgun sequence of Microvirga aerophila NBRC 106136.</title>
        <authorList>
            <person name="Hosoyama A."/>
            <person name="Uohara A."/>
            <person name="Ohji S."/>
            <person name="Ichikawa N."/>
        </authorList>
    </citation>
    <scope>NUCLEOTIDE SEQUENCE [LARGE SCALE GENOMIC DNA]</scope>
    <source>
        <strain evidence="4 5">NBRC 106136</strain>
    </source>
</reference>
<evidence type="ECO:0000256" key="1">
    <source>
        <dbReference type="SAM" id="MobiDB-lite"/>
    </source>
</evidence>
<organism evidence="4 5">
    <name type="scientific">Microvirga aerophila</name>
    <dbReference type="NCBI Taxonomy" id="670291"/>
    <lineage>
        <taxon>Bacteria</taxon>
        <taxon>Pseudomonadati</taxon>
        <taxon>Pseudomonadota</taxon>
        <taxon>Alphaproteobacteria</taxon>
        <taxon>Hyphomicrobiales</taxon>
        <taxon>Methylobacteriaceae</taxon>
        <taxon>Microvirga</taxon>
    </lineage>
</organism>
<dbReference type="InterPro" id="IPR005184">
    <property type="entry name" value="DUF306_Meta_HslJ"/>
</dbReference>
<keyword evidence="5" id="KW-1185">Reference proteome</keyword>
<gene>
    <name evidence="4" type="ORF">MAE02_22900</name>
</gene>
<comment type="caution">
    <text evidence="4">The sequence shown here is derived from an EMBL/GenBank/DDBJ whole genome shotgun (WGS) entry which is preliminary data.</text>
</comment>
<dbReference type="InterPro" id="IPR038670">
    <property type="entry name" value="HslJ-like_sf"/>
</dbReference>
<proteinExistence type="predicted"/>
<name>A0A512BRR6_9HYPH</name>
<sequence>MNALRLAVLFATLATVSAAHAQSAATTLGRPVGPTRQVDTKVPQPGQGGKVFPLGSSWVAVSLNGKPFGGERPSFRLDDQLRASGFGGCNTYTATAYPLREQGMAVGPFALTKRSCDKSAMAIEQAFLVALRTSAKWDIQGPTLIIRTQNGELRFERSL</sequence>
<dbReference type="Proteomes" id="UP000321085">
    <property type="component" value="Unassembled WGS sequence"/>
</dbReference>
<evidence type="ECO:0000313" key="4">
    <source>
        <dbReference type="EMBL" id="GEO14594.1"/>
    </source>
</evidence>
<feature type="signal peptide" evidence="2">
    <location>
        <begin position="1"/>
        <end position="21"/>
    </location>
</feature>
<evidence type="ECO:0000259" key="3">
    <source>
        <dbReference type="Pfam" id="PF03724"/>
    </source>
</evidence>
<dbReference type="RefSeq" id="WP_114185534.1">
    <property type="nucleotide sequence ID" value="NZ_BJYU01000025.1"/>
</dbReference>
<feature type="region of interest" description="Disordered" evidence="1">
    <location>
        <begin position="25"/>
        <end position="46"/>
    </location>
</feature>